<evidence type="ECO:0000256" key="10">
    <source>
        <dbReference type="ARBA" id="ARBA00048540"/>
    </source>
</evidence>
<keyword evidence="5" id="KW-0808">Transferase</keyword>
<protein>
    <recommendedName>
        <fullName evidence="3">FAD:protein FMN transferase</fullName>
        <ecNumber evidence="2">2.7.1.180</ecNumber>
    </recommendedName>
    <alternativeName>
        <fullName evidence="9">Flavin transferase</fullName>
    </alternativeName>
</protein>
<comment type="cofactor">
    <cofactor evidence="1">
        <name>Mg(2+)</name>
        <dbReference type="ChEBI" id="CHEBI:18420"/>
    </cofactor>
</comment>
<evidence type="ECO:0000313" key="12">
    <source>
        <dbReference type="Proteomes" id="UP000199632"/>
    </source>
</evidence>
<dbReference type="Proteomes" id="UP000199632">
    <property type="component" value="Unassembled WGS sequence"/>
</dbReference>
<proteinExistence type="predicted"/>
<dbReference type="SUPFAM" id="SSF143631">
    <property type="entry name" value="ApbE-like"/>
    <property type="match status" value="1"/>
</dbReference>
<reference evidence="12" key="1">
    <citation type="submission" date="2016-10" db="EMBL/GenBank/DDBJ databases">
        <authorList>
            <person name="Varghese N."/>
            <person name="Submissions S."/>
        </authorList>
    </citation>
    <scope>NUCLEOTIDE SEQUENCE [LARGE SCALE GENOMIC DNA]</scope>
    <source>
        <strain evidence="12">DSM 44718</strain>
    </source>
</reference>
<keyword evidence="7" id="KW-0274">FAD</keyword>
<accession>A0A1H3NXC2</accession>
<dbReference type="InterPro" id="IPR024932">
    <property type="entry name" value="ApbE"/>
</dbReference>
<evidence type="ECO:0000256" key="5">
    <source>
        <dbReference type="ARBA" id="ARBA00022679"/>
    </source>
</evidence>
<dbReference type="GO" id="GO:0016740">
    <property type="term" value="F:transferase activity"/>
    <property type="evidence" value="ECO:0007669"/>
    <property type="project" value="UniProtKB-KW"/>
</dbReference>
<dbReference type="PANTHER" id="PTHR30040:SF2">
    <property type="entry name" value="FAD:PROTEIN FMN TRANSFERASE"/>
    <property type="match status" value="1"/>
</dbReference>
<dbReference type="InterPro" id="IPR003374">
    <property type="entry name" value="ApbE-like_sf"/>
</dbReference>
<keyword evidence="12" id="KW-1185">Reference proteome</keyword>
<dbReference type="Pfam" id="PF02424">
    <property type="entry name" value="ApbE"/>
    <property type="match status" value="2"/>
</dbReference>
<evidence type="ECO:0000256" key="8">
    <source>
        <dbReference type="ARBA" id="ARBA00022842"/>
    </source>
</evidence>
<keyword evidence="8" id="KW-0460">Magnesium</keyword>
<keyword evidence="6" id="KW-0479">Metal-binding</keyword>
<evidence type="ECO:0000256" key="4">
    <source>
        <dbReference type="ARBA" id="ARBA00022630"/>
    </source>
</evidence>
<dbReference type="PANTHER" id="PTHR30040">
    <property type="entry name" value="THIAMINE BIOSYNTHESIS LIPOPROTEIN APBE"/>
    <property type="match status" value="1"/>
</dbReference>
<name>A0A1H3NXC2_9ACTN</name>
<sequence>MTEFRVRECMGTVISVEIASGGSAALLDEVFAWFDEVDARFSTFKADSEVCRFDRGELGLPDASAELRTVLDRCADLWRETDGYFDGYASGRLDPSGFVKGWSVQVASDRLLAAGAVDHCVNAGGDVRVRGQSPAGRPWRVGIRHPWNASATCHVVSGSDLAIATSGVYERGHHVVDPHTGRPATGLRSVTVVGADLGTADAYATAALAMGTAGVRWLGGIVGYACVVVTDEGRKLSSSALSSVA</sequence>
<dbReference type="STRING" id="137265.SAMN05421684_2413"/>
<evidence type="ECO:0000256" key="1">
    <source>
        <dbReference type="ARBA" id="ARBA00001946"/>
    </source>
</evidence>
<evidence type="ECO:0000256" key="6">
    <source>
        <dbReference type="ARBA" id="ARBA00022723"/>
    </source>
</evidence>
<dbReference type="AlphaFoldDB" id="A0A1H3NXC2"/>
<evidence type="ECO:0000256" key="7">
    <source>
        <dbReference type="ARBA" id="ARBA00022827"/>
    </source>
</evidence>
<organism evidence="11 12">
    <name type="scientific">Asanoa ishikariensis</name>
    <dbReference type="NCBI Taxonomy" id="137265"/>
    <lineage>
        <taxon>Bacteria</taxon>
        <taxon>Bacillati</taxon>
        <taxon>Actinomycetota</taxon>
        <taxon>Actinomycetes</taxon>
        <taxon>Micromonosporales</taxon>
        <taxon>Micromonosporaceae</taxon>
        <taxon>Asanoa</taxon>
    </lineage>
</organism>
<dbReference type="EC" id="2.7.1.180" evidence="2"/>
<gene>
    <name evidence="11" type="ORF">SAMN05421684_2413</name>
</gene>
<evidence type="ECO:0000256" key="3">
    <source>
        <dbReference type="ARBA" id="ARBA00016337"/>
    </source>
</evidence>
<keyword evidence="11" id="KW-0449">Lipoprotein</keyword>
<dbReference type="GO" id="GO:0046872">
    <property type="term" value="F:metal ion binding"/>
    <property type="evidence" value="ECO:0007669"/>
    <property type="project" value="UniProtKB-KW"/>
</dbReference>
<evidence type="ECO:0000313" key="11">
    <source>
        <dbReference type="EMBL" id="SDY93546.1"/>
    </source>
</evidence>
<evidence type="ECO:0000256" key="9">
    <source>
        <dbReference type="ARBA" id="ARBA00031306"/>
    </source>
</evidence>
<evidence type="ECO:0000256" key="2">
    <source>
        <dbReference type="ARBA" id="ARBA00011955"/>
    </source>
</evidence>
<comment type="catalytic activity">
    <reaction evidence="10">
        <text>L-threonyl-[protein] + FAD = FMN-L-threonyl-[protein] + AMP + H(+)</text>
        <dbReference type="Rhea" id="RHEA:36847"/>
        <dbReference type="Rhea" id="RHEA-COMP:11060"/>
        <dbReference type="Rhea" id="RHEA-COMP:11061"/>
        <dbReference type="ChEBI" id="CHEBI:15378"/>
        <dbReference type="ChEBI" id="CHEBI:30013"/>
        <dbReference type="ChEBI" id="CHEBI:57692"/>
        <dbReference type="ChEBI" id="CHEBI:74257"/>
        <dbReference type="ChEBI" id="CHEBI:456215"/>
        <dbReference type="EC" id="2.7.1.180"/>
    </reaction>
</comment>
<dbReference type="EMBL" id="FNQB01000001">
    <property type="protein sequence ID" value="SDY93546.1"/>
    <property type="molecule type" value="Genomic_DNA"/>
</dbReference>
<keyword evidence="4" id="KW-0285">Flavoprotein</keyword>
<dbReference type="Gene3D" id="3.10.520.10">
    <property type="entry name" value="ApbE-like domains"/>
    <property type="match status" value="2"/>
</dbReference>